<evidence type="ECO:0000313" key="1">
    <source>
        <dbReference type="EMBL" id="MSU07654.1"/>
    </source>
</evidence>
<keyword evidence="2" id="KW-1185">Reference proteome</keyword>
<dbReference type="InterPro" id="IPR011664">
    <property type="entry name" value="Abi_system_AbiD/AbiF-like"/>
</dbReference>
<proteinExistence type="predicted"/>
<evidence type="ECO:0000313" key="2">
    <source>
        <dbReference type="Proteomes" id="UP000433181"/>
    </source>
</evidence>
<dbReference type="Pfam" id="PF07751">
    <property type="entry name" value="Abi_2"/>
    <property type="match status" value="1"/>
</dbReference>
<gene>
    <name evidence="1" type="ORF">FYJ84_01405</name>
</gene>
<dbReference type="AlphaFoldDB" id="A0A6I2UDC0"/>
<organism evidence="1 2">
    <name type="scientific">Anaerovibrio slackiae</name>
    <dbReference type="NCBI Taxonomy" id="2652309"/>
    <lineage>
        <taxon>Bacteria</taxon>
        <taxon>Bacillati</taxon>
        <taxon>Bacillota</taxon>
        <taxon>Negativicutes</taxon>
        <taxon>Selenomonadales</taxon>
        <taxon>Selenomonadaceae</taxon>
        <taxon>Anaerovibrio</taxon>
    </lineage>
</organism>
<reference evidence="1 2" key="1">
    <citation type="submission" date="2019-08" db="EMBL/GenBank/DDBJ databases">
        <title>In-depth cultivation of the pig gut microbiome towards novel bacterial diversity and tailored functional studies.</title>
        <authorList>
            <person name="Wylensek D."/>
            <person name="Hitch T.C.A."/>
            <person name="Clavel T."/>
        </authorList>
    </citation>
    <scope>NUCLEOTIDE SEQUENCE [LARGE SCALE GENOMIC DNA]</scope>
    <source>
        <strain evidence="1 2">WCA-693-APC-5D-A</strain>
    </source>
</reference>
<accession>A0A6I2UDC0</accession>
<comment type="caution">
    <text evidence="1">The sequence shown here is derived from an EMBL/GenBank/DDBJ whole genome shotgun (WGS) entry which is preliminary data.</text>
</comment>
<sequence length="316" mass="37563">MPREKFNIDGQIQQMKSKGITFEMIDEKKAKEFLANHTYYFRLKFYANNYDKYRKGDRMGEYIDLDFAYLKELSLLDVYLRRVMFPIVMDVEHFAKINLLSSLQKNKREDGYSIVTELFKKQPWLAREIERQKAPYTAGLIKKYKDNFAVWNIIEVLTFTNLIVLYDFYYSKYDQKHVNPNYFYSVRNIRNSIAHNNCLLHDLRAVDDGQMEKSEEICRIVSEIPGIGVSMRSTKLSVPFLYDFVTAMEVFDKIVTSKQEKIKQLELLYLVVNNRFSRHIDYFANNDIVRTAFDFMNKVVSYYRSKNLAGMETDDV</sequence>
<dbReference type="RefSeq" id="WP_154405402.1">
    <property type="nucleotide sequence ID" value="NZ_JAQXJM010000091.1"/>
</dbReference>
<name>A0A6I2UDC0_9FIRM</name>
<protein>
    <submittedName>
        <fullName evidence="1">Abi family protein</fullName>
    </submittedName>
</protein>
<dbReference type="Proteomes" id="UP000433181">
    <property type="component" value="Unassembled WGS sequence"/>
</dbReference>
<dbReference type="GeneID" id="96777563"/>
<dbReference type="EMBL" id="VUNR01000002">
    <property type="protein sequence ID" value="MSU07654.1"/>
    <property type="molecule type" value="Genomic_DNA"/>
</dbReference>